<reference evidence="2 3" key="1">
    <citation type="journal article" date="2019" name="Syst. Appl. Microbiol.">
        <title>Polyphasic characterization of two novel Lactobacillus spp. isolated from blown salami packages: Description of Lactobacillus halodurans sp. nov. and Lactobacillus salsicarnum sp. nov.</title>
        <authorList>
            <person name="Schuster J.A."/>
            <person name="Klingl A."/>
            <person name="Vogel R.F."/>
            <person name="Ehrmann M.A."/>
        </authorList>
    </citation>
    <scope>NUCLEOTIDE SEQUENCE [LARGE SCALE GENOMIC DNA]</scope>
    <source>
        <strain evidence="2 3">TMW 1.2098</strain>
    </source>
</reference>
<keyword evidence="3" id="KW-1185">Reference proteome</keyword>
<gene>
    <name evidence="2" type="ORF">FHL03_03850</name>
</gene>
<name>A0ABW9P5S3_9LACO</name>
<evidence type="ECO:0000256" key="1">
    <source>
        <dbReference type="SAM" id="Phobius"/>
    </source>
</evidence>
<organism evidence="2 3">
    <name type="scientific">Companilactobacillus mishanensis</name>
    <dbReference type="NCBI Taxonomy" id="2486008"/>
    <lineage>
        <taxon>Bacteria</taxon>
        <taxon>Bacillati</taxon>
        <taxon>Bacillota</taxon>
        <taxon>Bacilli</taxon>
        <taxon>Lactobacillales</taxon>
        <taxon>Lactobacillaceae</taxon>
        <taxon>Companilactobacillus</taxon>
    </lineage>
</organism>
<dbReference type="PROSITE" id="PS51257">
    <property type="entry name" value="PROKAR_LIPOPROTEIN"/>
    <property type="match status" value="1"/>
</dbReference>
<keyword evidence="1" id="KW-0812">Transmembrane</keyword>
<evidence type="ECO:0000313" key="3">
    <source>
        <dbReference type="Proteomes" id="UP000436655"/>
    </source>
</evidence>
<accession>A0ABW9P5S3</accession>
<dbReference type="Proteomes" id="UP000436655">
    <property type="component" value="Unassembled WGS sequence"/>
</dbReference>
<dbReference type="RefSeq" id="WP_125704844.1">
    <property type="nucleotide sequence ID" value="NZ_JBHTOO010000023.1"/>
</dbReference>
<comment type="caution">
    <text evidence="2">The sequence shown here is derived from an EMBL/GenBank/DDBJ whole genome shotgun (WGS) entry which is preliminary data.</text>
</comment>
<proteinExistence type="predicted"/>
<dbReference type="EMBL" id="VDFN01000002">
    <property type="protein sequence ID" value="MQS44616.1"/>
    <property type="molecule type" value="Genomic_DNA"/>
</dbReference>
<sequence length="243" mass="27653">MKKHKIWGIIITIAIFIFITSGCGIGGLSGKKDISFSDIVNSKQPTAMIDTYKANYNSSSSSIDPTQEVNGIMVFQKGTVKFYGFGSNRPELKDLDNKSNEELINYAKTESKKRFNSEKALEIKTEKMYTKRKRYIQRYEGKHYTEPIAQKVTIYAHKGGNTNTLDSESFTVNEPWVDTASNKFPSQYIFKTAVSNIKSPNNKYGGFATYSSQLLFKYDKNKEKTFHFDNPKTKGIKVSSNWD</sequence>
<protein>
    <recommendedName>
        <fullName evidence="4">Lipoprotein</fullName>
    </recommendedName>
</protein>
<keyword evidence="1" id="KW-1133">Transmembrane helix</keyword>
<evidence type="ECO:0008006" key="4">
    <source>
        <dbReference type="Google" id="ProtNLM"/>
    </source>
</evidence>
<feature type="transmembrane region" description="Helical" evidence="1">
    <location>
        <begin position="6"/>
        <end position="28"/>
    </location>
</feature>
<keyword evidence="1" id="KW-0472">Membrane</keyword>
<evidence type="ECO:0000313" key="2">
    <source>
        <dbReference type="EMBL" id="MQS44616.1"/>
    </source>
</evidence>